<sequence length="153" mass="16873">MDCVRVKKRPQRVNYSQVRDLGHLEDISILLFSFKSAALCILKPFLPVIRVTDSSRLLGYCLGFGLFPPYKLDRDSSASLLRPRLRTVSTGEIASFRGLISDAVTVLLHRPGLRTSSSVGLPSSPTSSSRVLGRFSLSSSVRERNPHMLAADL</sequence>
<accession>A0AAV8QST1</accession>
<evidence type="ECO:0000313" key="2">
    <source>
        <dbReference type="Proteomes" id="UP001222027"/>
    </source>
</evidence>
<dbReference type="AlphaFoldDB" id="A0AAV8QST1"/>
<name>A0AAV8QST1_ENSVE</name>
<protein>
    <submittedName>
        <fullName evidence="1">Uncharacterized protein</fullName>
    </submittedName>
</protein>
<reference evidence="1 2" key="1">
    <citation type="submission" date="2022-12" db="EMBL/GenBank/DDBJ databases">
        <title>Chromosome-scale assembly of the Ensete ventricosum genome.</title>
        <authorList>
            <person name="Dussert Y."/>
            <person name="Stocks J."/>
            <person name="Wendawek A."/>
            <person name="Woldeyes F."/>
            <person name="Nichols R.A."/>
            <person name="Borrell J.S."/>
        </authorList>
    </citation>
    <scope>NUCLEOTIDE SEQUENCE [LARGE SCALE GENOMIC DNA]</scope>
    <source>
        <strain evidence="2">cv. Maze</strain>
        <tissue evidence="1">Seeds</tissue>
    </source>
</reference>
<gene>
    <name evidence="1" type="ORF">OPV22_016018</name>
</gene>
<proteinExistence type="predicted"/>
<comment type="caution">
    <text evidence="1">The sequence shown here is derived from an EMBL/GenBank/DDBJ whole genome shotgun (WGS) entry which is preliminary data.</text>
</comment>
<dbReference type="EMBL" id="JAQQAF010000005">
    <property type="protein sequence ID" value="KAJ8483533.1"/>
    <property type="molecule type" value="Genomic_DNA"/>
</dbReference>
<keyword evidence="2" id="KW-1185">Reference proteome</keyword>
<organism evidence="1 2">
    <name type="scientific">Ensete ventricosum</name>
    <name type="common">Abyssinian banana</name>
    <name type="synonym">Musa ensete</name>
    <dbReference type="NCBI Taxonomy" id="4639"/>
    <lineage>
        <taxon>Eukaryota</taxon>
        <taxon>Viridiplantae</taxon>
        <taxon>Streptophyta</taxon>
        <taxon>Embryophyta</taxon>
        <taxon>Tracheophyta</taxon>
        <taxon>Spermatophyta</taxon>
        <taxon>Magnoliopsida</taxon>
        <taxon>Liliopsida</taxon>
        <taxon>Zingiberales</taxon>
        <taxon>Musaceae</taxon>
        <taxon>Ensete</taxon>
    </lineage>
</organism>
<dbReference type="Proteomes" id="UP001222027">
    <property type="component" value="Unassembled WGS sequence"/>
</dbReference>
<evidence type="ECO:0000313" key="1">
    <source>
        <dbReference type="EMBL" id="KAJ8483533.1"/>
    </source>
</evidence>